<reference evidence="1 2" key="1">
    <citation type="journal article" date="2011" name="Front. Microbiol.">
        <title>Genomic signatures of strain selection and enhancement in Bacillus atrophaeus var. globigii, a historical biowarfare simulant.</title>
        <authorList>
            <person name="Gibbons H.S."/>
            <person name="Broomall S.M."/>
            <person name="McNew L.A."/>
            <person name="Daligault H."/>
            <person name="Chapman C."/>
            <person name="Bruce D."/>
            <person name="Karavis M."/>
            <person name="Krepps M."/>
            <person name="McGregor P.A."/>
            <person name="Hong C."/>
            <person name="Park K.H."/>
            <person name="Akmal A."/>
            <person name="Feldman A."/>
            <person name="Lin J.S."/>
            <person name="Chang W.E."/>
            <person name="Higgs B.W."/>
            <person name="Demirev P."/>
            <person name="Lindquist J."/>
            <person name="Liem A."/>
            <person name="Fochler E."/>
            <person name="Read T.D."/>
            <person name="Tapia R."/>
            <person name="Johnson S."/>
            <person name="Bishop-Lilly K.A."/>
            <person name="Detter C."/>
            <person name="Han C."/>
            <person name="Sozhamannan S."/>
            <person name="Rosenzweig C.N."/>
            <person name="Skowronski E.W."/>
        </authorList>
    </citation>
    <scope>NUCLEOTIDE SEQUENCE [LARGE SCALE GENOMIC DNA]</scope>
    <source>
        <strain evidence="1 2">MLST1</strain>
    </source>
</reference>
<accession>A0A432W7D3</accession>
<dbReference type="Pfam" id="PF07130">
    <property type="entry name" value="YebG"/>
    <property type="match status" value="1"/>
</dbReference>
<dbReference type="Proteomes" id="UP000288293">
    <property type="component" value="Unassembled WGS sequence"/>
</dbReference>
<dbReference type="InterPro" id="IPR009813">
    <property type="entry name" value="Uncharacterised_YebG"/>
</dbReference>
<dbReference type="EMBL" id="PIPL01000001">
    <property type="protein sequence ID" value="RUO25993.1"/>
    <property type="molecule type" value="Genomic_DNA"/>
</dbReference>
<protein>
    <submittedName>
        <fullName evidence="1">Uncharacterized protein</fullName>
    </submittedName>
</protein>
<name>A0A432W7D3_9GAMM</name>
<organism evidence="1 2">
    <name type="scientific">Aliidiomarina minuta</name>
    <dbReference type="NCBI Taxonomy" id="880057"/>
    <lineage>
        <taxon>Bacteria</taxon>
        <taxon>Pseudomonadati</taxon>
        <taxon>Pseudomonadota</taxon>
        <taxon>Gammaproteobacteria</taxon>
        <taxon>Alteromonadales</taxon>
        <taxon>Idiomarinaceae</taxon>
        <taxon>Aliidiomarina</taxon>
    </lineage>
</organism>
<evidence type="ECO:0000313" key="2">
    <source>
        <dbReference type="Proteomes" id="UP000288293"/>
    </source>
</evidence>
<comment type="caution">
    <text evidence="1">The sequence shown here is derived from an EMBL/GenBank/DDBJ whole genome shotgun (WGS) entry which is preliminary data.</text>
</comment>
<dbReference type="Gene3D" id="1.10.10.710">
    <property type="entry name" value="PSPTO_1197 like"/>
    <property type="match status" value="1"/>
</dbReference>
<evidence type="ECO:0000313" key="1">
    <source>
        <dbReference type="EMBL" id="RUO25993.1"/>
    </source>
</evidence>
<gene>
    <name evidence="1" type="ORF">CWE09_04510</name>
</gene>
<proteinExistence type="predicted"/>
<dbReference type="AlphaFoldDB" id="A0A432W7D3"/>
<keyword evidence="2" id="KW-1185">Reference proteome</keyword>
<sequence length="127" mass="14964">MLDMVEGLFPLLEQSDVLTDEKQIEDIALLLARERDQVLIALNARKSLILFFGEKPNRPLFCKLVRLLYQRLFNILQVSLVMAKHCSKRNKKRARQASHDHHSYQLKVNNFTRPCTLTMKSKFRHED</sequence>
<dbReference type="InterPro" id="IPR038627">
    <property type="entry name" value="YebG-like_sf"/>
</dbReference>